<evidence type="ECO:0000256" key="4">
    <source>
        <dbReference type="ARBA" id="ARBA00023136"/>
    </source>
</evidence>
<evidence type="ECO:0000256" key="5">
    <source>
        <dbReference type="ARBA" id="ARBA00023242"/>
    </source>
</evidence>
<dbReference type="InterPro" id="IPR042321">
    <property type="entry name" value="Ima1"/>
</dbReference>
<feature type="transmembrane region" description="Helical" evidence="7">
    <location>
        <begin position="283"/>
        <end position="303"/>
    </location>
</feature>
<feature type="transmembrane region" description="Helical" evidence="7">
    <location>
        <begin position="309"/>
        <end position="328"/>
    </location>
</feature>
<dbReference type="Proteomes" id="UP001565368">
    <property type="component" value="Unassembled WGS sequence"/>
</dbReference>
<gene>
    <name evidence="9" type="ORF">Q8F55_003813</name>
</gene>
<evidence type="ECO:0000313" key="10">
    <source>
        <dbReference type="Proteomes" id="UP001565368"/>
    </source>
</evidence>
<dbReference type="RefSeq" id="XP_069209760.1">
    <property type="nucleotide sequence ID" value="XM_069352342.1"/>
</dbReference>
<accession>A0ABR3Q5S8</accession>
<evidence type="ECO:0000256" key="2">
    <source>
        <dbReference type="ARBA" id="ARBA00022692"/>
    </source>
</evidence>
<dbReference type="Pfam" id="PF09779">
    <property type="entry name" value="Ima1_N"/>
    <property type="match status" value="1"/>
</dbReference>
<feature type="transmembrane region" description="Helical" evidence="7">
    <location>
        <begin position="210"/>
        <end position="229"/>
    </location>
</feature>
<comment type="subcellular location">
    <subcellularLocation>
        <location evidence="1">Nucleus inner membrane</location>
        <topology evidence="1">Multi-pass membrane protein</topology>
    </subcellularLocation>
</comment>
<evidence type="ECO:0000313" key="9">
    <source>
        <dbReference type="EMBL" id="KAL1409816.1"/>
    </source>
</evidence>
<keyword evidence="5" id="KW-0539">Nucleus</keyword>
<feature type="transmembrane region" description="Helical" evidence="7">
    <location>
        <begin position="475"/>
        <end position="493"/>
    </location>
</feature>
<comment type="caution">
    <text evidence="9">The sequence shown here is derived from an EMBL/GenBank/DDBJ whole genome shotgun (WGS) entry which is preliminary data.</text>
</comment>
<keyword evidence="4 7" id="KW-0472">Membrane</keyword>
<evidence type="ECO:0000256" key="1">
    <source>
        <dbReference type="ARBA" id="ARBA00004473"/>
    </source>
</evidence>
<evidence type="ECO:0000259" key="8">
    <source>
        <dbReference type="Pfam" id="PF09779"/>
    </source>
</evidence>
<feature type="region of interest" description="Disordered" evidence="6">
    <location>
        <begin position="344"/>
        <end position="408"/>
    </location>
</feature>
<evidence type="ECO:0000256" key="3">
    <source>
        <dbReference type="ARBA" id="ARBA00022989"/>
    </source>
</evidence>
<sequence>MPMGLLRHRARTQQCFYCLAPGDAAAAGPSTSTGRTSSWQCSACGCLNTRDAAGNIVSDHPAMRNSALNRRSFELRAGPSSARLPPTSTNPFCRNCLTNQTLVMNLLSNYLPDERDPAYPQLEAELPRYVESLYARYPQVCASCQGGVDEALRKADHRAQAEAWGNALRRGDLRRNGNGVGAEGRNGVYVPRGGPPTALEVAVWRARGGLFLLGAVGSWALGLAATVAPGTRGRIWAATVAGVPAPWAIVAFYAVSLLWAAWDPTWLRRAQSRGQLHVEGRRLWVGTMVALYAARIAGAILLARSSWSALGYLSLVDVVAVLLAYSQLRLKEPVALKLVRPDMTSAASPPAPAPPSFSGLSLGNGPQQPPQPVFGQPSHSAAPRDESEPMDWEPSPAPGTPTDDWQTFGVGRQRMFPQPRQQDETGLESLFSGWGISSGTTPQITPGQLPDEHNDYAPRPRGIVLENRGLWSVRALLLGVRVVALFAAGASHLLDTRLPAASKTWLHWLLIGEAVADAISLAVAVAARDNAAAPLRAVVLASGAGLRTMAIMSGAEPFPPLWVPTSVPHATLEPYGTEIACAAWALLDAFVLAAT</sequence>
<keyword evidence="2 7" id="KW-0812">Transmembrane</keyword>
<feature type="domain" description="Ima1 N-terminal" evidence="8">
    <location>
        <begin position="14"/>
        <end position="146"/>
    </location>
</feature>
<protein>
    <recommendedName>
        <fullName evidence="8">Ima1 N-terminal domain-containing protein</fullName>
    </recommendedName>
</protein>
<dbReference type="PANTHER" id="PTHR28538">
    <property type="entry name" value="INTEGRAL INNER NUCLEAR MEMBRANE PROTEIN IMA1"/>
    <property type="match status" value="1"/>
</dbReference>
<dbReference type="InterPro" id="IPR018617">
    <property type="entry name" value="Ima1_N"/>
</dbReference>
<dbReference type="GeneID" id="95984856"/>
<dbReference type="EMBL" id="JBBXJM010000003">
    <property type="protein sequence ID" value="KAL1409816.1"/>
    <property type="molecule type" value="Genomic_DNA"/>
</dbReference>
<keyword evidence="3 7" id="KW-1133">Transmembrane helix</keyword>
<proteinExistence type="predicted"/>
<organism evidence="9 10">
    <name type="scientific">Vanrija albida</name>
    <dbReference type="NCBI Taxonomy" id="181172"/>
    <lineage>
        <taxon>Eukaryota</taxon>
        <taxon>Fungi</taxon>
        <taxon>Dikarya</taxon>
        <taxon>Basidiomycota</taxon>
        <taxon>Agaricomycotina</taxon>
        <taxon>Tremellomycetes</taxon>
        <taxon>Trichosporonales</taxon>
        <taxon>Trichosporonaceae</taxon>
        <taxon>Vanrija</taxon>
    </lineage>
</organism>
<evidence type="ECO:0000256" key="6">
    <source>
        <dbReference type="SAM" id="MobiDB-lite"/>
    </source>
</evidence>
<evidence type="ECO:0000256" key="7">
    <source>
        <dbReference type="SAM" id="Phobius"/>
    </source>
</evidence>
<feature type="transmembrane region" description="Helical" evidence="7">
    <location>
        <begin position="505"/>
        <end position="525"/>
    </location>
</feature>
<dbReference type="PANTHER" id="PTHR28538:SF1">
    <property type="entry name" value="INTEGRAL INNER NUCLEAR MEMBRANE PROTEIN IMA1"/>
    <property type="match status" value="1"/>
</dbReference>
<keyword evidence="10" id="KW-1185">Reference proteome</keyword>
<name>A0ABR3Q5S8_9TREE</name>
<reference evidence="9 10" key="1">
    <citation type="submission" date="2023-08" db="EMBL/GenBank/DDBJ databases">
        <title>Annotated Genome Sequence of Vanrija albida AlHP1.</title>
        <authorList>
            <person name="Herzog R."/>
        </authorList>
    </citation>
    <scope>NUCLEOTIDE SEQUENCE [LARGE SCALE GENOMIC DNA]</scope>
    <source>
        <strain evidence="9 10">AlHP1</strain>
    </source>
</reference>
<feature type="transmembrane region" description="Helical" evidence="7">
    <location>
        <begin position="235"/>
        <end position="262"/>
    </location>
</feature>